<accession>A0A172T7I5</accession>
<dbReference type="KEGG" id="dpu:SU48_03495"/>
<keyword evidence="3" id="KW-1185">Reference proteome</keyword>
<gene>
    <name evidence="2" type="ORF">SU48_03495</name>
</gene>
<sequence length="266" mass="26970">MKRTLLTLTLLAGLVACTPDPTPLPEPTPTPSGTAPIVALTINGIGTQLLGSSLNVVSGNLTAQDTANLTFTLDSVHTFTATVNGQDTRHFHAAYRVGNVGSTPLAFVPVSLSDDAKVDGMGSPLTEGNTPYTLIRLFNGTSAPAYASSLTLGQPKTFNAATGLVEDVTTPGASLYNDVSLTTTGAKSPAGTVAGYPAGSFAAGTYTGKAFVTQGTGATRPLNVGLTLNRTAHPGAEPFSVTLLLAAVETAPSAATPLTLPTRSEQ</sequence>
<dbReference type="PROSITE" id="PS51257">
    <property type="entry name" value="PROKAR_LIPOPROTEIN"/>
    <property type="match status" value="1"/>
</dbReference>
<dbReference type="EMBL" id="CP011387">
    <property type="protein sequence ID" value="ANE42989.1"/>
    <property type="molecule type" value="Genomic_DNA"/>
</dbReference>
<protein>
    <recommendedName>
        <fullName evidence="4">DUF4397 domain-containing protein</fullName>
    </recommendedName>
</protein>
<dbReference type="AlphaFoldDB" id="A0A172T7I5"/>
<evidence type="ECO:0000313" key="2">
    <source>
        <dbReference type="EMBL" id="ANE42989.1"/>
    </source>
</evidence>
<dbReference type="PATRIC" id="fig|1182568.3.peg.731"/>
<dbReference type="OrthoDB" id="62716at2"/>
<organism evidence="2 3">
    <name type="scientific">Deinococcus puniceus</name>
    <dbReference type="NCBI Taxonomy" id="1182568"/>
    <lineage>
        <taxon>Bacteria</taxon>
        <taxon>Thermotogati</taxon>
        <taxon>Deinococcota</taxon>
        <taxon>Deinococci</taxon>
        <taxon>Deinococcales</taxon>
        <taxon>Deinococcaceae</taxon>
        <taxon>Deinococcus</taxon>
    </lineage>
</organism>
<feature type="chain" id="PRO_5008000453" description="DUF4397 domain-containing protein" evidence="1">
    <location>
        <begin position="19"/>
        <end position="266"/>
    </location>
</feature>
<dbReference type="Proteomes" id="UP000077363">
    <property type="component" value="Chromosome"/>
</dbReference>
<proteinExistence type="predicted"/>
<evidence type="ECO:0000313" key="3">
    <source>
        <dbReference type="Proteomes" id="UP000077363"/>
    </source>
</evidence>
<feature type="signal peptide" evidence="1">
    <location>
        <begin position="1"/>
        <end position="18"/>
    </location>
</feature>
<dbReference type="RefSeq" id="WP_064014046.1">
    <property type="nucleotide sequence ID" value="NZ_CP011387.1"/>
</dbReference>
<evidence type="ECO:0008006" key="4">
    <source>
        <dbReference type="Google" id="ProtNLM"/>
    </source>
</evidence>
<reference evidence="2 3" key="1">
    <citation type="submission" date="2015-01" db="EMBL/GenBank/DDBJ databases">
        <title>Deinococcus puniceus/DY1/ whole genome sequencing.</title>
        <authorList>
            <person name="Kim M.K."/>
            <person name="Srinivasan S."/>
            <person name="Lee J.-J."/>
        </authorList>
    </citation>
    <scope>NUCLEOTIDE SEQUENCE [LARGE SCALE GENOMIC DNA]</scope>
    <source>
        <strain evidence="2 3">DY1</strain>
    </source>
</reference>
<name>A0A172T7I5_9DEIO</name>
<keyword evidence="1" id="KW-0732">Signal</keyword>
<evidence type="ECO:0000256" key="1">
    <source>
        <dbReference type="SAM" id="SignalP"/>
    </source>
</evidence>
<dbReference type="STRING" id="1182568.SU48_03495"/>